<dbReference type="NCBIfam" id="TIGR02799">
    <property type="entry name" value="thio_ybgC"/>
    <property type="match status" value="1"/>
</dbReference>
<comment type="caution">
    <text evidence="3">The sequence shown here is derived from an EMBL/GenBank/DDBJ whole genome shotgun (WGS) entry which is preliminary data.</text>
</comment>
<dbReference type="Proteomes" id="UP000602745">
    <property type="component" value="Unassembled WGS sequence"/>
</dbReference>
<dbReference type="InterPro" id="IPR006684">
    <property type="entry name" value="YbgC/YbaW"/>
</dbReference>
<dbReference type="CDD" id="cd00586">
    <property type="entry name" value="4HBT"/>
    <property type="match status" value="1"/>
</dbReference>
<protein>
    <submittedName>
        <fullName evidence="3">Tol-pal system-associated acyl-CoA thioesterase</fullName>
    </submittedName>
</protein>
<dbReference type="GO" id="GO:0047617">
    <property type="term" value="F:fatty acyl-CoA hydrolase activity"/>
    <property type="evidence" value="ECO:0007669"/>
    <property type="project" value="TreeGrafter"/>
</dbReference>
<dbReference type="PROSITE" id="PS01328">
    <property type="entry name" value="4HBCOA_THIOESTERASE"/>
    <property type="match status" value="1"/>
</dbReference>
<dbReference type="NCBIfam" id="TIGR00051">
    <property type="entry name" value="YbgC/FadM family acyl-CoA thioesterase"/>
    <property type="match status" value="1"/>
</dbReference>
<accession>A0A8J2VS85</accession>
<dbReference type="InterPro" id="IPR014166">
    <property type="entry name" value="Tol-Pal_acyl-CoA_thioesterase"/>
</dbReference>
<dbReference type="AlphaFoldDB" id="A0A8J2VS85"/>
<evidence type="ECO:0000256" key="2">
    <source>
        <dbReference type="ARBA" id="ARBA00022801"/>
    </source>
</evidence>
<dbReference type="FunFam" id="3.10.129.10:FF:000004">
    <property type="entry name" value="Tol-pal system-associated acyl-CoA thioesterase"/>
    <property type="match status" value="1"/>
</dbReference>
<dbReference type="PIRSF" id="PIRSF003230">
    <property type="entry name" value="YbgC"/>
    <property type="match status" value="1"/>
</dbReference>
<dbReference type="RefSeq" id="WP_188409196.1">
    <property type="nucleotide sequence ID" value="NZ_BMCP01000002.1"/>
</dbReference>
<dbReference type="InterPro" id="IPR029069">
    <property type="entry name" value="HotDog_dom_sf"/>
</dbReference>
<gene>
    <name evidence="3" type="ORF">GCM10007276_15510</name>
</gene>
<dbReference type="PANTHER" id="PTHR31793">
    <property type="entry name" value="4-HYDROXYBENZOYL-COA THIOESTERASE FAMILY MEMBER"/>
    <property type="match status" value="1"/>
</dbReference>
<proteinExistence type="inferred from homology"/>
<dbReference type="InterPro" id="IPR050563">
    <property type="entry name" value="4-hydroxybenzoyl-CoA_TE"/>
</dbReference>
<evidence type="ECO:0000256" key="1">
    <source>
        <dbReference type="ARBA" id="ARBA00005953"/>
    </source>
</evidence>
<dbReference type="SUPFAM" id="SSF54637">
    <property type="entry name" value="Thioesterase/thiol ester dehydrase-isomerase"/>
    <property type="match status" value="1"/>
</dbReference>
<keyword evidence="2" id="KW-0378">Hydrolase</keyword>
<reference evidence="3" key="1">
    <citation type="journal article" date="2014" name="Int. J. Syst. Evol. Microbiol.">
        <title>Complete genome sequence of Corynebacterium casei LMG S-19264T (=DSM 44701T), isolated from a smear-ripened cheese.</title>
        <authorList>
            <consortium name="US DOE Joint Genome Institute (JGI-PGF)"/>
            <person name="Walter F."/>
            <person name="Albersmeier A."/>
            <person name="Kalinowski J."/>
            <person name="Ruckert C."/>
        </authorList>
    </citation>
    <scope>NUCLEOTIDE SEQUENCE</scope>
    <source>
        <strain evidence="3">CCM 7684</strain>
    </source>
</reference>
<evidence type="ECO:0000313" key="4">
    <source>
        <dbReference type="Proteomes" id="UP000602745"/>
    </source>
</evidence>
<dbReference type="Pfam" id="PF13279">
    <property type="entry name" value="4HBT_2"/>
    <property type="match status" value="1"/>
</dbReference>
<organism evidence="3 4">
    <name type="scientific">Agaricicola taiwanensis</name>
    <dbReference type="NCBI Taxonomy" id="591372"/>
    <lineage>
        <taxon>Bacteria</taxon>
        <taxon>Pseudomonadati</taxon>
        <taxon>Pseudomonadota</taxon>
        <taxon>Alphaproteobacteria</taxon>
        <taxon>Rhodobacterales</taxon>
        <taxon>Paracoccaceae</taxon>
        <taxon>Agaricicola</taxon>
    </lineage>
</organism>
<dbReference type="InterPro" id="IPR008272">
    <property type="entry name" value="HB-CoA_thioesterase_AS"/>
</dbReference>
<evidence type="ECO:0000313" key="3">
    <source>
        <dbReference type="EMBL" id="GGE39044.1"/>
    </source>
</evidence>
<dbReference type="PANTHER" id="PTHR31793:SF37">
    <property type="entry name" value="ACYL-COA THIOESTER HYDROLASE YBGC"/>
    <property type="match status" value="1"/>
</dbReference>
<sequence>MTELAGRTHELTIRVYWEDTDAGGIVYHANYLNFMERGRTELLRDLGLGQGGLQAREGMTFVVRRMDIVFDRPAVLDDLLTVETFVAEIGGASMTLSQRVLRDGAVLASASVIIVAIAEGKPRRIPPEVRKLFLRDG</sequence>
<keyword evidence="4" id="KW-1185">Reference proteome</keyword>
<dbReference type="Gene3D" id="3.10.129.10">
    <property type="entry name" value="Hotdog Thioesterase"/>
    <property type="match status" value="1"/>
</dbReference>
<comment type="similarity">
    <text evidence="1">Belongs to the 4-hydroxybenzoyl-CoA thioesterase family.</text>
</comment>
<name>A0A8J2VS85_9RHOB</name>
<reference evidence="3" key="2">
    <citation type="submission" date="2020-09" db="EMBL/GenBank/DDBJ databases">
        <authorList>
            <person name="Sun Q."/>
            <person name="Sedlacek I."/>
        </authorList>
    </citation>
    <scope>NUCLEOTIDE SEQUENCE</scope>
    <source>
        <strain evidence="3">CCM 7684</strain>
    </source>
</reference>
<dbReference type="EMBL" id="BMCP01000002">
    <property type="protein sequence ID" value="GGE39044.1"/>
    <property type="molecule type" value="Genomic_DNA"/>
</dbReference>